<sequence>MKALLLPGSRRENSLNRRLLDAIAANLEVEGVEVDRVVPGDLVAPLYDGDLEDSDGVPESIKALNQRMRAADALVVVTPEYNGFFPALLKNTLDWMSRKTGGESGTAVFADKPALILAASPGGRGGMRALPHLRLQLGNLGLNVYRQQLGVGGAGKVLGDGGEVLDEGLSGQLADLARNFTGFARKLAG</sequence>
<dbReference type="PANTHER" id="PTHR30543:SF21">
    <property type="entry name" value="NAD(P)H-DEPENDENT FMN REDUCTASE LOT6"/>
    <property type="match status" value="1"/>
</dbReference>
<dbReference type="PANTHER" id="PTHR30543">
    <property type="entry name" value="CHROMATE REDUCTASE"/>
    <property type="match status" value="1"/>
</dbReference>
<dbReference type="EMBL" id="BMXR01000002">
    <property type="protein sequence ID" value="GGX43957.1"/>
    <property type="molecule type" value="Genomic_DNA"/>
</dbReference>
<organism evidence="4 5">
    <name type="scientific">Saccharospirillum salsuginis</name>
    <dbReference type="NCBI Taxonomy" id="418750"/>
    <lineage>
        <taxon>Bacteria</taxon>
        <taxon>Pseudomonadati</taxon>
        <taxon>Pseudomonadota</taxon>
        <taxon>Gammaproteobacteria</taxon>
        <taxon>Oceanospirillales</taxon>
        <taxon>Saccharospirillaceae</taxon>
        <taxon>Saccharospirillum</taxon>
    </lineage>
</organism>
<feature type="domain" description="NADPH-dependent FMN reductase-like" evidence="3">
    <location>
        <begin position="1"/>
        <end position="153"/>
    </location>
</feature>
<name>A0A918N7M2_9GAMM</name>
<protein>
    <submittedName>
        <fullName evidence="4">FMN reductase</fullName>
    </submittedName>
</protein>
<keyword evidence="5" id="KW-1185">Reference proteome</keyword>
<evidence type="ECO:0000313" key="5">
    <source>
        <dbReference type="Proteomes" id="UP000626148"/>
    </source>
</evidence>
<keyword evidence="2" id="KW-0288">FMN</keyword>
<proteinExistence type="predicted"/>
<dbReference type="InterPro" id="IPR029039">
    <property type="entry name" value="Flavoprotein-like_sf"/>
</dbReference>
<dbReference type="Pfam" id="PF03358">
    <property type="entry name" value="FMN_red"/>
    <property type="match status" value="1"/>
</dbReference>
<dbReference type="Proteomes" id="UP000626148">
    <property type="component" value="Unassembled WGS sequence"/>
</dbReference>
<gene>
    <name evidence="4" type="ORF">GCM10007392_08390</name>
</gene>
<evidence type="ECO:0000313" key="4">
    <source>
        <dbReference type="EMBL" id="GGX43957.1"/>
    </source>
</evidence>
<dbReference type="GO" id="GO:0005829">
    <property type="term" value="C:cytosol"/>
    <property type="evidence" value="ECO:0007669"/>
    <property type="project" value="TreeGrafter"/>
</dbReference>
<comment type="caution">
    <text evidence="4">The sequence shown here is derived from an EMBL/GenBank/DDBJ whole genome shotgun (WGS) entry which is preliminary data.</text>
</comment>
<reference evidence="4" key="2">
    <citation type="submission" date="2020-09" db="EMBL/GenBank/DDBJ databases">
        <authorList>
            <person name="Sun Q."/>
            <person name="Kim S."/>
        </authorList>
    </citation>
    <scope>NUCLEOTIDE SEQUENCE</scope>
    <source>
        <strain evidence="4">KCTC 22169</strain>
    </source>
</reference>
<dbReference type="RefSeq" id="WP_189607243.1">
    <property type="nucleotide sequence ID" value="NZ_BMXR01000002.1"/>
</dbReference>
<dbReference type="GO" id="GO:0010181">
    <property type="term" value="F:FMN binding"/>
    <property type="evidence" value="ECO:0007669"/>
    <property type="project" value="TreeGrafter"/>
</dbReference>
<accession>A0A918N7M2</accession>
<evidence type="ECO:0000259" key="3">
    <source>
        <dbReference type="Pfam" id="PF03358"/>
    </source>
</evidence>
<reference evidence="4" key="1">
    <citation type="journal article" date="2014" name="Int. J. Syst. Evol. Microbiol.">
        <title>Complete genome sequence of Corynebacterium casei LMG S-19264T (=DSM 44701T), isolated from a smear-ripened cheese.</title>
        <authorList>
            <consortium name="US DOE Joint Genome Institute (JGI-PGF)"/>
            <person name="Walter F."/>
            <person name="Albersmeier A."/>
            <person name="Kalinowski J."/>
            <person name="Ruckert C."/>
        </authorList>
    </citation>
    <scope>NUCLEOTIDE SEQUENCE</scope>
    <source>
        <strain evidence="4">KCTC 22169</strain>
    </source>
</reference>
<dbReference type="InterPro" id="IPR050712">
    <property type="entry name" value="NAD(P)H-dep_reductase"/>
</dbReference>
<keyword evidence="2" id="KW-0285">Flavoprotein</keyword>
<dbReference type="GO" id="GO:0016491">
    <property type="term" value="F:oxidoreductase activity"/>
    <property type="evidence" value="ECO:0007669"/>
    <property type="project" value="InterPro"/>
</dbReference>
<dbReference type="SUPFAM" id="SSF52218">
    <property type="entry name" value="Flavoproteins"/>
    <property type="match status" value="1"/>
</dbReference>
<comment type="cofactor">
    <cofactor evidence="1">
        <name>FMN</name>
        <dbReference type="ChEBI" id="CHEBI:58210"/>
    </cofactor>
</comment>
<evidence type="ECO:0000256" key="1">
    <source>
        <dbReference type="ARBA" id="ARBA00001917"/>
    </source>
</evidence>
<evidence type="ECO:0000256" key="2">
    <source>
        <dbReference type="ARBA" id="ARBA00022643"/>
    </source>
</evidence>
<dbReference type="InterPro" id="IPR005025">
    <property type="entry name" value="FMN_Rdtase-like_dom"/>
</dbReference>
<dbReference type="AlphaFoldDB" id="A0A918N7M2"/>
<dbReference type="Gene3D" id="3.40.50.360">
    <property type="match status" value="1"/>
</dbReference>